<dbReference type="GO" id="GO:0005634">
    <property type="term" value="C:nucleus"/>
    <property type="evidence" value="ECO:0007669"/>
    <property type="project" value="TreeGrafter"/>
</dbReference>
<feature type="compositionally biased region" description="Polar residues" evidence="3">
    <location>
        <begin position="598"/>
        <end position="614"/>
    </location>
</feature>
<feature type="region of interest" description="Disordered" evidence="3">
    <location>
        <begin position="1"/>
        <end position="60"/>
    </location>
</feature>
<feature type="compositionally biased region" description="Polar residues" evidence="3">
    <location>
        <begin position="527"/>
        <end position="555"/>
    </location>
</feature>
<evidence type="ECO:0000256" key="3">
    <source>
        <dbReference type="SAM" id="MobiDB-lite"/>
    </source>
</evidence>
<dbReference type="GO" id="GO:0003729">
    <property type="term" value="F:mRNA binding"/>
    <property type="evidence" value="ECO:0007669"/>
    <property type="project" value="TreeGrafter"/>
</dbReference>
<dbReference type="Proteomes" id="UP000235786">
    <property type="component" value="Unassembled WGS sequence"/>
</dbReference>
<feature type="compositionally biased region" description="Polar residues" evidence="3">
    <location>
        <begin position="492"/>
        <end position="511"/>
    </location>
</feature>
<name>A0A2J6RF91_HYAVF</name>
<dbReference type="EMBL" id="KZ613949">
    <property type="protein sequence ID" value="PMD37185.1"/>
    <property type="molecule type" value="Genomic_DNA"/>
</dbReference>
<dbReference type="PANTHER" id="PTHR23003">
    <property type="entry name" value="RNA RECOGNITION MOTIF RRM DOMAIN CONTAINING PROTEIN"/>
    <property type="match status" value="1"/>
</dbReference>
<dbReference type="SMART" id="SM00360">
    <property type="entry name" value="RRM"/>
    <property type="match status" value="1"/>
</dbReference>
<dbReference type="STRING" id="1149755.A0A2J6RF91"/>
<feature type="compositionally biased region" description="Low complexity" evidence="3">
    <location>
        <begin position="570"/>
        <end position="597"/>
    </location>
</feature>
<keyword evidence="6" id="KW-1185">Reference proteome</keyword>
<dbReference type="Gene3D" id="3.30.70.330">
    <property type="match status" value="1"/>
</dbReference>
<evidence type="ECO:0000313" key="6">
    <source>
        <dbReference type="Proteomes" id="UP000235786"/>
    </source>
</evidence>
<feature type="domain" description="RRM" evidence="4">
    <location>
        <begin position="249"/>
        <end position="332"/>
    </location>
</feature>
<keyword evidence="1 2" id="KW-0694">RNA-binding</keyword>
<feature type="compositionally biased region" description="Polar residues" evidence="3">
    <location>
        <begin position="19"/>
        <end position="36"/>
    </location>
</feature>
<evidence type="ECO:0000313" key="5">
    <source>
        <dbReference type="EMBL" id="PMD37185.1"/>
    </source>
</evidence>
<evidence type="ECO:0000256" key="2">
    <source>
        <dbReference type="PROSITE-ProRule" id="PRU00176"/>
    </source>
</evidence>
<feature type="compositionally biased region" description="Pro residues" evidence="3">
    <location>
        <begin position="617"/>
        <end position="629"/>
    </location>
</feature>
<feature type="compositionally biased region" description="Basic and acidic residues" evidence="3">
    <location>
        <begin position="332"/>
        <end position="351"/>
    </location>
</feature>
<gene>
    <name evidence="5" type="ORF">L207DRAFT_635949</name>
</gene>
<dbReference type="SUPFAM" id="SSF54928">
    <property type="entry name" value="RNA-binding domain, RBD"/>
    <property type="match status" value="1"/>
</dbReference>
<evidence type="ECO:0000256" key="1">
    <source>
        <dbReference type="ARBA" id="ARBA00022884"/>
    </source>
</evidence>
<dbReference type="InterPro" id="IPR000504">
    <property type="entry name" value="RRM_dom"/>
</dbReference>
<feature type="region of interest" description="Disordered" evidence="3">
    <location>
        <begin position="332"/>
        <end position="396"/>
    </location>
</feature>
<sequence length="641" mass="69115">MDHGRNGNGYRPPGVNGSAPPSTGNIPTQPNRQNAATPAGHNDQHRANSNMSGVPNHHAWGSPSMATNPYLGNSAHLMHTYDSTIEMRAHQPSLFPEQEPQEQILAGIQGLAIGNEVRDRQMQSQDTLSGDPRYDYPFQRLQGNGSQPIIPAGLQINENRTIYTALRQNTNNNNRNDFADSSFDQSYEYGFVDVNAPMRGNGFTGGMNGQMRHGSPDVLTPQDLPPASMSAYGSASASRGPELEQTIPNAIVIKNIPFHLKIESLQAVIKQLALPTAHAMNYHFAPGKDGQKSFHGLCFANYKTAEEANAVINGLNGSWVDGRELRVELKKELPADKKEKNEQRKREERRQTVHHHIPLREGETAPLPKYQPAPHQSIGTGYGPHFGNGHQSFSQAPSMATTYTNMSQTHGNGFEPQLSMVSIMQTPVRHLGNGIPPSSITSISTMPSMHTNMSQASGSGIKPSQHSPRPNTHTNMGQASGIGTQPGHHSPRPNTHTNMGQASGSDTQPRQRSMLADLQTAVRSPRMPNNNTSFGRSNGSTSRNWRGSSNTTSPESPCPWGPIAQTGSVSSNNNPNSSNSNTPNTSNSNSPNTSNTPEQNTTPELVNAQSSTGQAIPPFPALKTPPSPEPTNVGKGKGKSD</sequence>
<protein>
    <recommendedName>
        <fullName evidence="4">RRM domain-containing protein</fullName>
    </recommendedName>
</protein>
<dbReference type="AlphaFoldDB" id="A0A2J6RF91"/>
<feature type="compositionally biased region" description="Low complexity" evidence="3">
    <location>
        <begin position="435"/>
        <end position="449"/>
    </location>
</feature>
<reference evidence="5 6" key="1">
    <citation type="submission" date="2016-04" db="EMBL/GenBank/DDBJ databases">
        <title>A degradative enzymes factory behind the ericoid mycorrhizal symbiosis.</title>
        <authorList>
            <consortium name="DOE Joint Genome Institute"/>
            <person name="Martino E."/>
            <person name="Morin E."/>
            <person name="Grelet G."/>
            <person name="Kuo A."/>
            <person name="Kohler A."/>
            <person name="Daghino S."/>
            <person name="Barry K."/>
            <person name="Choi C."/>
            <person name="Cichocki N."/>
            <person name="Clum A."/>
            <person name="Copeland A."/>
            <person name="Hainaut M."/>
            <person name="Haridas S."/>
            <person name="Labutti K."/>
            <person name="Lindquist E."/>
            <person name="Lipzen A."/>
            <person name="Khouja H.-R."/>
            <person name="Murat C."/>
            <person name="Ohm R."/>
            <person name="Olson A."/>
            <person name="Spatafora J."/>
            <person name="Veneault-Fourrey C."/>
            <person name="Henrissat B."/>
            <person name="Grigoriev I."/>
            <person name="Martin F."/>
            <person name="Perotto S."/>
        </authorList>
    </citation>
    <scope>NUCLEOTIDE SEQUENCE [LARGE SCALE GENOMIC DNA]</scope>
    <source>
        <strain evidence="5 6">F</strain>
    </source>
</reference>
<dbReference type="GO" id="GO:0005737">
    <property type="term" value="C:cytoplasm"/>
    <property type="evidence" value="ECO:0007669"/>
    <property type="project" value="TreeGrafter"/>
</dbReference>
<organism evidence="5 6">
    <name type="scientific">Hyaloscypha variabilis (strain UAMH 11265 / GT02V1 / F)</name>
    <name type="common">Meliniomyces variabilis</name>
    <dbReference type="NCBI Taxonomy" id="1149755"/>
    <lineage>
        <taxon>Eukaryota</taxon>
        <taxon>Fungi</taxon>
        <taxon>Dikarya</taxon>
        <taxon>Ascomycota</taxon>
        <taxon>Pezizomycotina</taxon>
        <taxon>Leotiomycetes</taxon>
        <taxon>Helotiales</taxon>
        <taxon>Hyaloscyphaceae</taxon>
        <taxon>Hyaloscypha</taxon>
        <taxon>Hyaloscypha variabilis</taxon>
    </lineage>
</organism>
<dbReference type="PROSITE" id="PS50102">
    <property type="entry name" value="RRM"/>
    <property type="match status" value="1"/>
</dbReference>
<feature type="compositionally biased region" description="Polar residues" evidence="3">
    <location>
        <begin position="450"/>
        <end position="483"/>
    </location>
</feature>
<feature type="region of interest" description="Disordered" evidence="3">
    <location>
        <begin position="429"/>
        <end position="641"/>
    </location>
</feature>
<dbReference type="OrthoDB" id="434258at2759"/>
<dbReference type="InterPro" id="IPR035979">
    <property type="entry name" value="RBD_domain_sf"/>
</dbReference>
<dbReference type="InterPro" id="IPR050374">
    <property type="entry name" value="RRT5_SRSF_SR"/>
</dbReference>
<dbReference type="InterPro" id="IPR012677">
    <property type="entry name" value="Nucleotide-bd_a/b_plait_sf"/>
</dbReference>
<proteinExistence type="predicted"/>
<dbReference type="PANTHER" id="PTHR23003:SF17">
    <property type="entry name" value="RNA-BINDING PROTEIN PIN4"/>
    <property type="match status" value="1"/>
</dbReference>
<evidence type="ECO:0000259" key="4">
    <source>
        <dbReference type="PROSITE" id="PS50102"/>
    </source>
</evidence>
<accession>A0A2J6RF91</accession>